<dbReference type="EMBL" id="QCZI01000003">
    <property type="protein sequence ID" value="PWA06576.1"/>
    <property type="molecule type" value="Genomic_DNA"/>
</dbReference>
<keyword evidence="2" id="KW-1185">Reference proteome</keyword>
<protein>
    <submittedName>
        <fullName evidence="1">Uncharacterized protein</fullName>
    </submittedName>
</protein>
<accession>A0A2U1JN33</accession>
<proteinExistence type="predicted"/>
<sequence>MGFIFLGAKSSGIYINHFPAFAFISPLRYEDTGSIRAREDLCFVFGNQQFTEILAMRISPRLARASSS</sequence>
<dbReference type="AlphaFoldDB" id="A0A2U1JN33"/>
<evidence type="ECO:0000313" key="1">
    <source>
        <dbReference type="EMBL" id="PWA06576.1"/>
    </source>
</evidence>
<evidence type="ECO:0000313" key="2">
    <source>
        <dbReference type="Proteomes" id="UP000245449"/>
    </source>
</evidence>
<name>A0A2U1JN33_9FLAO</name>
<dbReference type="Proteomes" id="UP000245449">
    <property type="component" value="Unassembled WGS sequence"/>
</dbReference>
<reference evidence="1 2" key="1">
    <citation type="submission" date="2018-04" db="EMBL/GenBank/DDBJ databases">
        <title>Flavobacterium sp. nov., isolated from glacier ice.</title>
        <authorList>
            <person name="Liu Q."/>
            <person name="Xin Y.-H."/>
        </authorList>
    </citation>
    <scope>NUCLEOTIDE SEQUENCE [LARGE SCALE GENOMIC DNA]</scope>
    <source>
        <strain evidence="1 2">RB1R5</strain>
    </source>
</reference>
<organism evidence="1 2">
    <name type="scientific">Flavobacterium psychrotolerans</name>
    <dbReference type="NCBI Taxonomy" id="2169410"/>
    <lineage>
        <taxon>Bacteria</taxon>
        <taxon>Pseudomonadati</taxon>
        <taxon>Bacteroidota</taxon>
        <taxon>Flavobacteriia</taxon>
        <taxon>Flavobacteriales</taxon>
        <taxon>Flavobacteriaceae</taxon>
        <taxon>Flavobacterium</taxon>
    </lineage>
</organism>
<gene>
    <name evidence="1" type="ORF">DB895_03945</name>
</gene>
<comment type="caution">
    <text evidence="1">The sequence shown here is derived from an EMBL/GenBank/DDBJ whole genome shotgun (WGS) entry which is preliminary data.</text>
</comment>